<evidence type="ECO:0000256" key="9">
    <source>
        <dbReference type="SAM" id="Coils"/>
    </source>
</evidence>
<evidence type="ECO:0000256" key="5">
    <source>
        <dbReference type="ARBA" id="ARBA00022777"/>
    </source>
</evidence>
<keyword evidence="7" id="KW-0829">Tyrosine-protein kinase</keyword>
<dbReference type="EMBL" id="CZCS02000221">
    <property type="protein sequence ID" value="VXD24153.1"/>
    <property type="molecule type" value="Genomic_DNA"/>
</dbReference>
<evidence type="ECO:0000256" key="7">
    <source>
        <dbReference type="ARBA" id="ARBA00023137"/>
    </source>
</evidence>
<comment type="caution">
    <text evidence="13">The sequence shown here is derived from an EMBL/GenBank/DDBJ whole genome shotgun (WGS) entry which is preliminary data.</text>
</comment>
<dbReference type="InterPro" id="IPR025669">
    <property type="entry name" value="AAA_dom"/>
</dbReference>
<keyword evidence="4" id="KW-0547">Nucleotide-binding</keyword>
<evidence type="ECO:0000259" key="12">
    <source>
        <dbReference type="Pfam" id="PF13807"/>
    </source>
</evidence>
<feature type="domain" description="Tyrosine-protein kinase G-rich" evidence="12">
    <location>
        <begin position="374"/>
        <end position="450"/>
    </location>
</feature>
<keyword evidence="6" id="KW-0067">ATP-binding</keyword>
<evidence type="ECO:0000313" key="13">
    <source>
        <dbReference type="EMBL" id="VXD24153.1"/>
    </source>
</evidence>
<dbReference type="NCBIfam" id="TIGR01007">
    <property type="entry name" value="eps_fam"/>
    <property type="match status" value="1"/>
</dbReference>
<keyword evidence="3" id="KW-0808">Transferase</keyword>
<dbReference type="GO" id="GO:0005886">
    <property type="term" value="C:plasma membrane"/>
    <property type="evidence" value="ECO:0007669"/>
    <property type="project" value="TreeGrafter"/>
</dbReference>
<comment type="catalytic activity">
    <reaction evidence="8">
        <text>L-tyrosyl-[protein] + ATP = O-phospho-L-tyrosyl-[protein] + ADP + H(+)</text>
        <dbReference type="Rhea" id="RHEA:10596"/>
        <dbReference type="Rhea" id="RHEA-COMP:10136"/>
        <dbReference type="Rhea" id="RHEA-COMP:20101"/>
        <dbReference type="ChEBI" id="CHEBI:15378"/>
        <dbReference type="ChEBI" id="CHEBI:30616"/>
        <dbReference type="ChEBI" id="CHEBI:46858"/>
        <dbReference type="ChEBI" id="CHEBI:61978"/>
        <dbReference type="ChEBI" id="CHEBI:456216"/>
        <dbReference type="EC" id="2.7.10.2"/>
    </reaction>
</comment>
<dbReference type="AlphaFoldDB" id="A0A7Z9C2T2"/>
<dbReference type="Pfam" id="PF13614">
    <property type="entry name" value="AAA_31"/>
    <property type="match status" value="1"/>
</dbReference>
<keyword evidence="10" id="KW-0472">Membrane</keyword>
<comment type="similarity">
    <text evidence="1">Belongs to the CpsD/CapB family.</text>
</comment>
<evidence type="ECO:0000256" key="2">
    <source>
        <dbReference type="ARBA" id="ARBA00011903"/>
    </source>
</evidence>
<evidence type="ECO:0000256" key="1">
    <source>
        <dbReference type="ARBA" id="ARBA00007316"/>
    </source>
</evidence>
<feature type="domain" description="AAA" evidence="11">
    <location>
        <begin position="530"/>
        <end position="659"/>
    </location>
</feature>
<proteinExistence type="inferred from homology"/>
<protein>
    <recommendedName>
        <fullName evidence="2">non-specific protein-tyrosine kinase</fullName>
        <ecNumber evidence="2">2.7.10.2</ecNumber>
    </recommendedName>
</protein>
<evidence type="ECO:0000256" key="3">
    <source>
        <dbReference type="ARBA" id="ARBA00022679"/>
    </source>
</evidence>
<evidence type="ECO:0000259" key="11">
    <source>
        <dbReference type="Pfam" id="PF13614"/>
    </source>
</evidence>
<dbReference type="InterPro" id="IPR050445">
    <property type="entry name" value="Bact_polysacc_biosynth/exp"/>
</dbReference>
<feature type="coiled-coil region" evidence="9">
    <location>
        <begin position="175"/>
        <end position="286"/>
    </location>
</feature>
<name>A0A7Z9C2T2_9CYAN</name>
<dbReference type="PANTHER" id="PTHR32309:SF13">
    <property type="entry name" value="FERRIC ENTEROBACTIN TRANSPORT PROTEIN FEPE"/>
    <property type="match status" value="1"/>
</dbReference>
<feature type="transmembrane region" description="Helical" evidence="10">
    <location>
        <begin position="23"/>
        <end position="42"/>
    </location>
</feature>
<evidence type="ECO:0000256" key="10">
    <source>
        <dbReference type="SAM" id="Phobius"/>
    </source>
</evidence>
<dbReference type="InterPro" id="IPR005702">
    <property type="entry name" value="Wzc-like_C"/>
</dbReference>
<evidence type="ECO:0000256" key="4">
    <source>
        <dbReference type="ARBA" id="ARBA00022741"/>
    </source>
</evidence>
<keyword evidence="9" id="KW-0175">Coiled coil</keyword>
<accession>A0A7Z9C2T2</accession>
<dbReference type="GO" id="GO:0004715">
    <property type="term" value="F:non-membrane spanning protein tyrosine kinase activity"/>
    <property type="evidence" value="ECO:0007669"/>
    <property type="project" value="UniProtKB-EC"/>
</dbReference>
<keyword evidence="14" id="KW-1185">Reference proteome</keyword>
<keyword evidence="5" id="KW-0418">Kinase</keyword>
<evidence type="ECO:0000256" key="6">
    <source>
        <dbReference type="ARBA" id="ARBA00022840"/>
    </source>
</evidence>
<dbReference type="InterPro" id="IPR027417">
    <property type="entry name" value="P-loop_NTPase"/>
</dbReference>
<dbReference type="RefSeq" id="WP_083621716.1">
    <property type="nucleotide sequence ID" value="NZ_LR735018.1"/>
</dbReference>
<dbReference type="OrthoDB" id="9758283at2"/>
<dbReference type="PANTHER" id="PTHR32309">
    <property type="entry name" value="TYROSINE-PROTEIN KINASE"/>
    <property type="match status" value="1"/>
</dbReference>
<feature type="coiled-coil region" evidence="9">
    <location>
        <begin position="339"/>
        <end position="366"/>
    </location>
</feature>
<dbReference type="CDD" id="cd05387">
    <property type="entry name" value="BY-kinase"/>
    <property type="match status" value="1"/>
</dbReference>
<dbReference type="Pfam" id="PF13807">
    <property type="entry name" value="GNVR"/>
    <property type="match status" value="1"/>
</dbReference>
<dbReference type="EC" id="2.7.10.2" evidence="2"/>
<dbReference type="Gene3D" id="3.40.50.300">
    <property type="entry name" value="P-loop containing nucleotide triphosphate hydrolases"/>
    <property type="match status" value="1"/>
</dbReference>
<sequence length="740" mass="82285">MEPQEYPEDIDFIKYWLILKRHWLPAAGVACLAIGFAFFTAVNSEKTYGAFGKLRLKKLSTTSALVTDAGEKISTLDSLDAKNTPIDTEAEVIRSAPIIERVIKELNLKDKDGEMIGYEDLLKSLGVSLIRGTDILGISYESPDPKEAEAVVNKVMELYIENNILVNRSEAAAARKFISSQLPKQEQELQAAEAELREFKEKYNIVNLEEELLSVVGTIEALDNKIEEIQAALEKVNGQVLEMRQKMNTTSEEALARSSLMASSGVQQVLAKLEAIEDQLAVLRTRFLDTSPEVMALENEKAALKVILDERVGKTLGTQELPPGGLQNGSLEQTLVQQLITYETEKQGLISQLKSLEAARKKQTERALLLPQLEQTQRKLTRQVTSSQTTYEILSTRLQQVRIAENQNVGNAQIISQAVIGKDPVSGSKKTVVIGGVVVGGMLYVIISFLLELMDPSIKTIKEIRTLFSRYTLLGIIPAAKKKMRWSGMKFERITSYLPVKDEPHSLISESYRMLQANLNFISPDQELKVIVVTSIGAKEGKSKVSANLALAISQLGKRVLVIDADLRQPRQHHIWDLTYELNPKGLSDVIVNQAEWEWAVRTVMPNLDVLPSGAIPPNSLALLGSKRMNFLIEEFRKNYDFVICDTPSLLLVADALTLSKFTDGILLVIRPGTIDTVSATAAREQLVKSSQTVLGIVVNDLESNNEPDSYFHHAKVYSSQDKSSQKRLALKNKRLKAMK</sequence>
<dbReference type="Proteomes" id="UP000182190">
    <property type="component" value="Unassembled WGS sequence"/>
</dbReference>
<dbReference type="InterPro" id="IPR032807">
    <property type="entry name" value="GNVR"/>
</dbReference>
<evidence type="ECO:0000313" key="14">
    <source>
        <dbReference type="Proteomes" id="UP000182190"/>
    </source>
</evidence>
<dbReference type="GO" id="GO:0005524">
    <property type="term" value="F:ATP binding"/>
    <property type="evidence" value="ECO:0007669"/>
    <property type="project" value="UniProtKB-KW"/>
</dbReference>
<reference evidence="13" key="1">
    <citation type="submission" date="2019-10" db="EMBL/GenBank/DDBJ databases">
        <authorList>
            <consortium name="Genoscope - CEA"/>
            <person name="William W."/>
        </authorList>
    </citation>
    <scope>NUCLEOTIDE SEQUENCE [LARGE SCALE GENOMIC DNA]</scope>
    <source>
        <strain evidence="13">BBR_PRJEB10994</strain>
    </source>
</reference>
<evidence type="ECO:0000256" key="8">
    <source>
        <dbReference type="ARBA" id="ARBA00051245"/>
    </source>
</evidence>
<organism evidence="13 14">
    <name type="scientific">Planktothrix paucivesiculata PCC 9631</name>
    <dbReference type="NCBI Taxonomy" id="671071"/>
    <lineage>
        <taxon>Bacteria</taxon>
        <taxon>Bacillati</taxon>
        <taxon>Cyanobacteriota</taxon>
        <taxon>Cyanophyceae</taxon>
        <taxon>Oscillatoriophycideae</taxon>
        <taxon>Oscillatoriales</taxon>
        <taxon>Microcoleaceae</taxon>
        <taxon>Planktothrix</taxon>
    </lineage>
</organism>
<dbReference type="SUPFAM" id="SSF52540">
    <property type="entry name" value="P-loop containing nucleoside triphosphate hydrolases"/>
    <property type="match status" value="1"/>
</dbReference>
<keyword evidence="10" id="KW-0812">Transmembrane</keyword>
<gene>
    <name evidence="13" type="ORF">PL9631_780040</name>
</gene>
<feature type="transmembrane region" description="Helical" evidence="10">
    <location>
        <begin position="432"/>
        <end position="451"/>
    </location>
</feature>
<keyword evidence="10" id="KW-1133">Transmembrane helix</keyword>